<evidence type="ECO:0000256" key="1">
    <source>
        <dbReference type="ARBA" id="ARBA00022723"/>
    </source>
</evidence>
<sequence length="498" mass="56469">IKEYLSIAPHENKFYFRETGQVLHRSVEGKSDFSAYRATAAWTAIAAYAHNLLAQPWRKEFREIKTYSGFYKHHVEGSLVGGEIMLEMMGYRHSGNSSMILEGPVDPDRVANVSKDSIVALVECQIMRSIYGDLVKAVGDCSWLEVLQYRETHVGSTEQALQGLTYRMHQRRYQDQYHAMDSYGRYQHLVDTCPYISRYCRYNTNVPPGYPAPSQQQLPPVCPVYTPNGYNYGSVQNGYSNPLPAQPSYSCSVPTGQLIELDGPLHSKDNVPQGYSGNTHRRSSSDHITDLRDRYIRSANNSDDYFNKKSSKVKEEGWDSWGYVYQSLENKKANQKDDLLSQPMLDKKQMSILDIDEGLKVLSVNDSHTSSVPDTIYSEKQTYEDKHHDTRRPKHEFTSNTPGVTQTLGREIVRKNNDNYLTLRVKLNDKWECTTCTFHNPEGKEVCEMCGKSKTVGNEVQPLTSGGRQCPQCTLVNEKGVTTCDACGTCLKDSPTYI</sequence>
<keyword evidence="1" id="KW-0479">Metal-binding</keyword>
<accession>A0ABD0YRN9</accession>
<keyword evidence="8" id="KW-1185">Reference proteome</keyword>
<dbReference type="SMART" id="SM00547">
    <property type="entry name" value="ZnF_RBZ"/>
    <property type="match status" value="2"/>
</dbReference>
<dbReference type="EMBL" id="JBFDAA010000008">
    <property type="protein sequence ID" value="KAL1129972.1"/>
    <property type="molecule type" value="Genomic_DNA"/>
</dbReference>
<dbReference type="PANTHER" id="PTHR15326:SF2">
    <property type="entry name" value="PROTEIN TAMOZHENNIC"/>
    <property type="match status" value="1"/>
</dbReference>
<reference evidence="7 8" key="1">
    <citation type="submission" date="2024-07" db="EMBL/GenBank/DDBJ databases">
        <title>Chromosome-level genome assembly of the water stick insect Ranatra chinensis (Heteroptera: Nepidae).</title>
        <authorList>
            <person name="Liu X."/>
        </authorList>
    </citation>
    <scope>NUCLEOTIDE SEQUENCE [LARGE SCALE GENOMIC DNA]</scope>
    <source>
        <strain evidence="7">Cailab_2021Rc</strain>
        <tissue evidence="7">Muscle</tissue>
    </source>
</reference>
<dbReference type="Proteomes" id="UP001558652">
    <property type="component" value="Unassembled WGS sequence"/>
</dbReference>
<evidence type="ECO:0000256" key="2">
    <source>
        <dbReference type="ARBA" id="ARBA00022771"/>
    </source>
</evidence>
<evidence type="ECO:0000313" key="7">
    <source>
        <dbReference type="EMBL" id="KAL1129972.1"/>
    </source>
</evidence>
<dbReference type="InterPro" id="IPR048839">
    <property type="entry name" value="SPATA2_PUB-like"/>
</dbReference>
<dbReference type="Pfam" id="PF21388">
    <property type="entry name" value="SPATA2_PUB-like"/>
    <property type="match status" value="1"/>
</dbReference>
<dbReference type="PROSITE" id="PS50199">
    <property type="entry name" value="ZF_RANBP2_2"/>
    <property type="match status" value="1"/>
</dbReference>
<dbReference type="InterPro" id="IPR001876">
    <property type="entry name" value="Znf_RanBP2"/>
</dbReference>
<evidence type="ECO:0000256" key="5">
    <source>
        <dbReference type="SAM" id="MobiDB-lite"/>
    </source>
</evidence>
<name>A0ABD0YRN9_9HEMI</name>
<evidence type="ECO:0000313" key="8">
    <source>
        <dbReference type="Proteomes" id="UP001558652"/>
    </source>
</evidence>
<dbReference type="PANTHER" id="PTHR15326">
    <property type="entry name" value="SPERMATOGENESIS-ASSOCIATED PROTEIN 2/TAMOZHENNIC"/>
    <property type="match status" value="1"/>
</dbReference>
<keyword evidence="2 4" id="KW-0863">Zinc-finger</keyword>
<gene>
    <name evidence="7" type="ORF">AAG570_012916</name>
</gene>
<feature type="domain" description="RanBP2-type" evidence="6">
    <location>
        <begin position="426"/>
        <end position="456"/>
    </location>
</feature>
<proteinExistence type="predicted"/>
<comment type="caution">
    <text evidence="7">The sequence shown here is derived from an EMBL/GenBank/DDBJ whole genome shotgun (WGS) entry which is preliminary data.</text>
</comment>
<feature type="region of interest" description="Disordered" evidence="5">
    <location>
        <begin position="381"/>
        <end position="403"/>
    </location>
</feature>
<evidence type="ECO:0000259" key="6">
    <source>
        <dbReference type="PROSITE" id="PS50199"/>
    </source>
</evidence>
<organism evidence="7 8">
    <name type="scientific">Ranatra chinensis</name>
    <dbReference type="NCBI Taxonomy" id="642074"/>
    <lineage>
        <taxon>Eukaryota</taxon>
        <taxon>Metazoa</taxon>
        <taxon>Ecdysozoa</taxon>
        <taxon>Arthropoda</taxon>
        <taxon>Hexapoda</taxon>
        <taxon>Insecta</taxon>
        <taxon>Pterygota</taxon>
        <taxon>Neoptera</taxon>
        <taxon>Paraneoptera</taxon>
        <taxon>Hemiptera</taxon>
        <taxon>Heteroptera</taxon>
        <taxon>Panheteroptera</taxon>
        <taxon>Nepomorpha</taxon>
        <taxon>Nepidae</taxon>
        <taxon>Ranatrinae</taxon>
        <taxon>Ranatra</taxon>
    </lineage>
</organism>
<protein>
    <recommendedName>
        <fullName evidence="6">RanBP2-type domain-containing protein</fullName>
    </recommendedName>
</protein>
<dbReference type="Gene3D" id="2.30.30.380">
    <property type="entry name" value="Zn-finger domain of Sec23/24"/>
    <property type="match status" value="1"/>
</dbReference>
<dbReference type="Gene3D" id="1.20.58.2190">
    <property type="match status" value="1"/>
</dbReference>
<dbReference type="AlphaFoldDB" id="A0ABD0YRN9"/>
<dbReference type="SUPFAM" id="SSF90209">
    <property type="entry name" value="Ran binding protein zinc finger-like"/>
    <property type="match status" value="1"/>
</dbReference>
<keyword evidence="3" id="KW-0862">Zinc</keyword>
<feature type="non-terminal residue" evidence="7">
    <location>
        <position position="1"/>
    </location>
</feature>
<evidence type="ECO:0000256" key="3">
    <source>
        <dbReference type="ARBA" id="ARBA00022833"/>
    </source>
</evidence>
<evidence type="ECO:0000256" key="4">
    <source>
        <dbReference type="PROSITE-ProRule" id="PRU00322"/>
    </source>
</evidence>
<dbReference type="InterPro" id="IPR036443">
    <property type="entry name" value="Znf_RanBP2_sf"/>
</dbReference>
<dbReference type="GO" id="GO:0008270">
    <property type="term" value="F:zinc ion binding"/>
    <property type="evidence" value="ECO:0007669"/>
    <property type="project" value="UniProtKB-KW"/>
</dbReference>
<dbReference type="PROSITE" id="PS01358">
    <property type="entry name" value="ZF_RANBP2_1"/>
    <property type="match status" value="1"/>
</dbReference>